<dbReference type="PRINTS" id="PR00420">
    <property type="entry name" value="RNGMNOXGNASE"/>
</dbReference>
<comment type="caution">
    <text evidence="2">The sequence shown here is derived from an EMBL/GenBank/DDBJ whole genome shotgun (WGS) entry which is preliminary data.</text>
</comment>
<evidence type="ECO:0000259" key="1">
    <source>
        <dbReference type="Pfam" id="PF22607"/>
    </source>
</evidence>
<dbReference type="SUPFAM" id="SSF54373">
    <property type="entry name" value="FAD-linked reductases, C-terminal domain"/>
    <property type="match status" value="1"/>
</dbReference>
<dbReference type="EMBL" id="BAABFT010000009">
    <property type="protein sequence ID" value="GAA4328923.1"/>
    <property type="molecule type" value="Genomic_DNA"/>
</dbReference>
<dbReference type="InterPro" id="IPR054707">
    <property type="entry name" value="DhpH_subs-bd"/>
</dbReference>
<protein>
    <submittedName>
        <fullName evidence="2">FAD binding domain-containing protein</fullName>
    </submittedName>
</protein>
<name>A0ABP8GS76_9SPHI</name>
<dbReference type="NCBIfam" id="NF005566">
    <property type="entry name" value="PRK07236.1"/>
    <property type="match status" value="1"/>
</dbReference>
<dbReference type="RefSeq" id="WP_345212258.1">
    <property type="nucleotide sequence ID" value="NZ_BAABFT010000009.1"/>
</dbReference>
<evidence type="ECO:0000313" key="2">
    <source>
        <dbReference type="EMBL" id="GAA4328923.1"/>
    </source>
</evidence>
<dbReference type="InterPro" id="IPR036188">
    <property type="entry name" value="FAD/NAD-bd_sf"/>
</dbReference>
<feature type="domain" description="2,6-dihydroxypyridine 3-monooxygenase substrate binding" evidence="1">
    <location>
        <begin position="162"/>
        <end position="289"/>
    </location>
</feature>
<dbReference type="Gene3D" id="3.50.50.60">
    <property type="entry name" value="FAD/NAD(P)-binding domain"/>
    <property type="match status" value="2"/>
</dbReference>
<organism evidence="2 3">
    <name type="scientific">Mucilaginibacter gynuensis</name>
    <dbReference type="NCBI Taxonomy" id="1302236"/>
    <lineage>
        <taxon>Bacteria</taxon>
        <taxon>Pseudomonadati</taxon>
        <taxon>Bacteroidota</taxon>
        <taxon>Sphingobacteriia</taxon>
        <taxon>Sphingobacteriales</taxon>
        <taxon>Sphingobacteriaceae</taxon>
        <taxon>Mucilaginibacter</taxon>
    </lineage>
</organism>
<sequence>MNIIIIGGSIGGLCAGIALQEKGHLVSIYERSPGDMKDRGAGLVIQPDLMDYLIEKGIAPREVFGVPATQRQVLDDNGSIALIYPNDTIFTSWNYLWRRLKDFFPSANYLTGFELDGVTDNGGTVTAIFKNGEERTADLLIGADGFNSVVREYVGPNIHPLYAGYVAYRGLIPESELTKEEVAFFSDKFSIYPYDNSHLLCYLVPGLNGELTEGKRLYNWVWYQNKTKDELRDLLTDQNGLQRDFTVPAGYLSKASVEDLNQAAFEQLPPVLRDRVLQTAQPFLQVILDMAVPQMYNGNVVVLGDASSLVRPHTASGTAKAYRDAVTLAMSLEEHPDTKTALGFWNKQQFRHAKALAIHGQQLAARSGLGN</sequence>
<reference evidence="3" key="1">
    <citation type="journal article" date="2019" name="Int. J. Syst. Evol. Microbiol.">
        <title>The Global Catalogue of Microorganisms (GCM) 10K type strain sequencing project: providing services to taxonomists for standard genome sequencing and annotation.</title>
        <authorList>
            <consortium name="The Broad Institute Genomics Platform"/>
            <consortium name="The Broad Institute Genome Sequencing Center for Infectious Disease"/>
            <person name="Wu L."/>
            <person name="Ma J."/>
        </authorList>
    </citation>
    <scope>NUCLEOTIDE SEQUENCE [LARGE SCALE GENOMIC DNA]</scope>
    <source>
        <strain evidence="3">JCM 17705</strain>
    </source>
</reference>
<dbReference type="PANTHER" id="PTHR47469:SF2">
    <property type="entry name" value="OS06G0597600 PROTEIN"/>
    <property type="match status" value="1"/>
</dbReference>
<dbReference type="Pfam" id="PF22607">
    <property type="entry name" value="FAD_binding-like"/>
    <property type="match status" value="1"/>
</dbReference>
<proteinExistence type="predicted"/>
<dbReference type="SUPFAM" id="SSF51905">
    <property type="entry name" value="FAD/NAD(P)-binding domain"/>
    <property type="match status" value="1"/>
</dbReference>
<dbReference type="Proteomes" id="UP001500582">
    <property type="component" value="Unassembled WGS sequence"/>
</dbReference>
<keyword evidence="3" id="KW-1185">Reference proteome</keyword>
<gene>
    <name evidence="2" type="ORF">GCM10023149_33220</name>
</gene>
<evidence type="ECO:0000313" key="3">
    <source>
        <dbReference type="Proteomes" id="UP001500582"/>
    </source>
</evidence>
<accession>A0ABP8GS76</accession>
<dbReference type="PANTHER" id="PTHR47469">
    <property type="entry name" value="MONOOXYGENASE-LIKE"/>
    <property type="match status" value="1"/>
</dbReference>
<dbReference type="InterPro" id="IPR053212">
    <property type="entry name" value="DHP_3-monooxygenase"/>
</dbReference>